<comment type="caution">
    <text evidence="1">The sequence shown here is derived from an EMBL/GenBank/DDBJ whole genome shotgun (WGS) entry which is preliminary data.</text>
</comment>
<gene>
    <name evidence="1" type="ORF">BpHYR1_007892</name>
</gene>
<dbReference type="Proteomes" id="UP000276133">
    <property type="component" value="Unassembled WGS sequence"/>
</dbReference>
<proteinExistence type="predicted"/>
<evidence type="ECO:0000313" key="1">
    <source>
        <dbReference type="EMBL" id="RNA11029.1"/>
    </source>
</evidence>
<dbReference type="AlphaFoldDB" id="A0A3M7QIB5"/>
<reference evidence="1 2" key="1">
    <citation type="journal article" date="2018" name="Sci. Rep.">
        <title>Genomic signatures of local adaptation to the degree of environmental predictability in rotifers.</title>
        <authorList>
            <person name="Franch-Gras L."/>
            <person name="Hahn C."/>
            <person name="Garcia-Roger E.M."/>
            <person name="Carmona M.J."/>
            <person name="Serra M."/>
            <person name="Gomez A."/>
        </authorList>
    </citation>
    <scope>NUCLEOTIDE SEQUENCE [LARGE SCALE GENOMIC DNA]</scope>
    <source>
        <strain evidence="1">HYR1</strain>
    </source>
</reference>
<protein>
    <submittedName>
        <fullName evidence="1">Uncharacterized protein</fullName>
    </submittedName>
</protein>
<sequence>MFQLLNIKNIVTKNEAILKLIKASNQILTDLYKQRFRDFDLYRKNNFFHKQLLDMSCQVYFHI</sequence>
<evidence type="ECO:0000313" key="2">
    <source>
        <dbReference type="Proteomes" id="UP000276133"/>
    </source>
</evidence>
<accession>A0A3M7QIB5</accession>
<name>A0A3M7QIB5_BRAPC</name>
<keyword evidence="2" id="KW-1185">Reference proteome</keyword>
<dbReference type="EMBL" id="REGN01006062">
    <property type="protein sequence ID" value="RNA11029.1"/>
    <property type="molecule type" value="Genomic_DNA"/>
</dbReference>
<organism evidence="1 2">
    <name type="scientific">Brachionus plicatilis</name>
    <name type="common">Marine rotifer</name>
    <name type="synonym">Brachionus muelleri</name>
    <dbReference type="NCBI Taxonomy" id="10195"/>
    <lineage>
        <taxon>Eukaryota</taxon>
        <taxon>Metazoa</taxon>
        <taxon>Spiralia</taxon>
        <taxon>Gnathifera</taxon>
        <taxon>Rotifera</taxon>
        <taxon>Eurotatoria</taxon>
        <taxon>Monogononta</taxon>
        <taxon>Pseudotrocha</taxon>
        <taxon>Ploima</taxon>
        <taxon>Brachionidae</taxon>
        <taxon>Brachionus</taxon>
    </lineage>
</organism>